<dbReference type="PANTHER" id="PTHR45733">
    <property type="entry name" value="FORMIN-J"/>
    <property type="match status" value="1"/>
</dbReference>
<evidence type="ECO:0000313" key="3">
    <source>
        <dbReference type="EMBL" id="GIQ83324.1"/>
    </source>
</evidence>
<feature type="compositionally biased region" description="Pro residues" evidence="2">
    <location>
        <begin position="631"/>
        <end position="672"/>
    </location>
</feature>
<evidence type="ECO:0000256" key="1">
    <source>
        <dbReference type="SAM" id="Coils"/>
    </source>
</evidence>
<keyword evidence="4" id="KW-1185">Reference proteome</keyword>
<feature type="compositionally biased region" description="Low complexity" evidence="2">
    <location>
        <begin position="615"/>
        <end position="630"/>
    </location>
</feature>
<feature type="region of interest" description="Disordered" evidence="2">
    <location>
        <begin position="303"/>
        <end position="359"/>
    </location>
</feature>
<dbReference type="PANTHER" id="PTHR45733:SF8">
    <property type="entry name" value="FORMIN-J"/>
    <property type="match status" value="1"/>
</dbReference>
<dbReference type="AlphaFoldDB" id="A0A9K3GGP9"/>
<feature type="region of interest" description="Disordered" evidence="2">
    <location>
        <begin position="29"/>
        <end position="56"/>
    </location>
</feature>
<dbReference type="InterPro" id="IPR051144">
    <property type="entry name" value="Formin_homology_domain"/>
</dbReference>
<reference evidence="3 4" key="1">
    <citation type="journal article" date="2018" name="PLoS ONE">
        <title>The draft genome of Kipferlia bialata reveals reductive genome evolution in fornicate parasites.</title>
        <authorList>
            <person name="Tanifuji G."/>
            <person name="Takabayashi S."/>
            <person name="Kume K."/>
            <person name="Takagi M."/>
            <person name="Nakayama T."/>
            <person name="Kamikawa R."/>
            <person name="Inagaki Y."/>
            <person name="Hashimoto T."/>
        </authorList>
    </citation>
    <scope>NUCLEOTIDE SEQUENCE [LARGE SCALE GENOMIC DNA]</scope>
    <source>
        <strain evidence="3">NY0173</strain>
    </source>
</reference>
<feature type="coiled-coil region" evidence="1">
    <location>
        <begin position="156"/>
        <end position="204"/>
    </location>
</feature>
<feature type="region of interest" description="Disordered" evidence="2">
    <location>
        <begin position="728"/>
        <end position="802"/>
    </location>
</feature>
<feature type="compositionally biased region" description="Low complexity" evidence="2">
    <location>
        <begin position="33"/>
        <end position="56"/>
    </location>
</feature>
<name>A0A9K3GGP9_9EUKA</name>
<accession>A0A9K3GGP9</accession>
<feature type="region of interest" description="Disordered" evidence="2">
    <location>
        <begin position="615"/>
        <end position="710"/>
    </location>
</feature>
<evidence type="ECO:0000313" key="4">
    <source>
        <dbReference type="Proteomes" id="UP000265618"/>
    </source>
</evidence>
<gene>
    <name evidence="3" type="ORF">KIPB_004628</name>
</gene>
<keyword evidence="1" id="KW-0175">Coiled coil</keyword>
<comment type="caution">
    <text evidence="3">The sequence shown here is derived from an EMBL/GenBank/DDBJ whole genome shotgun (WGS) entry which is preliminary data.</text>
</comment>
<organism evidence="3 4">
    <name type="scientific">Kipferlia bialata</name>
    <dbReference type="NCBI Taxonomy" id="797122"/>
    <lineage>
        <taxon>Eukaryota</taxon>
        <taxon>Metamonada</taxon>
        <taxon>Carpediemonas-like organisms</taxon>
        <taxon>Kipferlia</taxon>
    </lineage>
</organism>
<feature type="compositionally biased region" description="Basic and acidic residues" evidence="2">
    <location>
        <begin position="455"/>
        <end position="478"/>
    </location>
</feature>
<feature type="compositionally biased region" description="Basic and acidic residues" evidence="2">
    <location>
        <begin position="752"/>
        <end position="775"/>
    </location>
</feature>
<feature type="compositionally biased region" description="Acidic residues" evidence="2">
    <location>
        <begin position="776"/>
        <end position="793"/>
    </location>
</feature>
<feature type="compositionally biased region" description="Polar residues" evidence="2">
    <location>
        <begin position="693"/>
        <end position="702"/>
    </location>
</feature>
<proteinExistence type="predicted"/>
<sequence>MASVLVEPLRSSLAAHCFRDKTPPHPLLALWNTPEVSRSPRSPSSPSSLSESTEPSPSDVVTAYLKGIHTLPPSVAGLVLPVAARVLGPSRTCDGLSETSVLWDLVCDEVYSGYPYPHPADSLMHAACLSLFDRASMWEQSAYELRADNHALVAELRILRKELDSLSLSLTQKRREGDAQAEDIAALEREREVQMRRALEGEREREMLRVALALAREENTSLAESFERALSEAKAASLIFGSRREREKEREREGEVARERDHAVNRYNDIVQERDALRQRERERDSEHAALLRRIATLEAGEREREVERVRHEQEMEDVKAQEAGRERERAVQIEGEREKAQTDTEREREKERERERESMERIRLVHERERETMTGVIQTERRRVASLSLQLSSAKEAQAALTQQLQTLTEAHGLKATLDEAEEARERERDVVRRVAQALEAVGESAQGAIEAMEGERKAEREGRSEAEVEGERERQQAEDIVVDRASQYAERVLSGMADREREKLSWYDYIPVEGDDLSHAVCDDGETLGKAAFASEPLIFQGEFPLDFRRINLSFRPDVSAAPRFSAPADLPGLANAAPLYWSGGSGEREREIAPTMQNVVEAKGEDVRVTSLPSAPAAPSMPQAPSGMVPPPPPPPGMPMPPIPPPPGAGGPPPPPPPPPPPSSGPMSPPELSTRDAESSINRGIEESTDFSAGNSSAKPPSAAGGFDINAALHNFFSKGRKLKAVGEDEDDEDKATPKKTRQVGQRTQEAKDTFIEALRGRNEALYGRRGDEDNEDTNENTDLGSDTDSDSGYSEMSD</sequence>
<feature type="region of interest" description="Disordered" evidence="2">
    <location>
        <begin position="454"/>
        <end position="478"/>
    </location>
</feature>
<dbReference type="EMBL" id="BDIP01001004">
    <property type="protein sequence ID" value="GIQ83324.1"/>
    <property type="molecule type" value="Genomic_DNA"/>
</dbReference>
<evidence type="ECO:0000256" key="2">
    <source>
        <dbReference type="SAM" id="MobiDB-lite"/>
    </source>
</evidence>
<protein>
    <submittedName>
        <fullName evidence="3">Uncharacterized protein</fullName>
    </submittedName>
</protein>
<dbReference type="Proteomes" id="UP000265618">
    <property type="component" value="Unassembled WGS sequence"/>
</dbReference>